<evidence type="ECO:0000313" key="1">
    <source>
        <dbReference type="EMBL" id="GAY74292.1"/>
    </source>
</evidence>
<protein>
    <submittedName>
        <fullName evidence="1">Uncharacterized protein</fullName>
    </submittedName>
</protein>
<comment type="caution">
    <text evidence="1">The sequence shown here is derived from an EMBL/GenBank/DDBJ whole genome shotgun (WGS) entry which is preliminary data.</text>
</comment>
<organism evidence="1 2">
    <name type="scientific">Lentilactobacillus kosonis</name>
    <dbReference type="NCBI Taxonomy" id="2810561"/>
    <lineage>
        <taxon>Bacteria</taxon>
        <taxon>Bacillati</taxon>
        <taxon>Bacillota</taxon>
        <taxon>Bacilli</taxon>
        <taxon>Lactobacillales</taxon>
        <taxon>Lactobacillaceae</taxon>
        <taxon>Lentilactobacillus</taxon>
    </lineage>
</organism>
<dbReference type="EMBL" id="BEXA01000008">
    <property type="protein sequence ID" value="GAY74292.1"/>
    <property type="molecule type" value="Genomic_DNA"/>
</dbReference>
<gene>
    <name evidence="1" type="ORF">NBRC111893_2438</name>
</gene>
<name>A0A401FPJ7_9LACO</name>
<evidence type="ECO:0000313" key="2">
    <source>
        <dbReference type="Proteomes" id="UP000286974"/>
    </source>
</evidence>
<dbReference type="AlphaFoldDB" id="A0A401FPJ7"/>
<proteinExistence type="predicted"/>
<accession>A0A401FPJ7</accession>
<dbReference type="Proteomes" id="UP000286974">
    <property type="component" value="Unassembled WGS sequence"/>
</dbReference>
<sequence length="311" mass="34383">MTVKFKTTLKGYYSNYRDEIEITHGKKTFKITSATNAQIDYDVTSDDGGAPGSCTVTLYNVAKESLNDFAKGDHIVLKSGPADLYGILTEGDITKVNVEAKDGQDRATVISFTEGADYTKLPKMQSKFNGSKMVKKTVTVGKKKITYTKKQVKKLNITFRNKVTAMQLISRIKSEAKIKISSIKLKENHVYKKGYTISSKPLAVLKSIVKDCKSKMYYRHGSLVIETGADVNPYNEHLFLSLNTGLRSLPVANDGDGGESTFTLECEEDPRIVAGSAVDVDSEILKGTYRVKNAHHTHDRSSYGMELTVHA</sequence>
<keyword evidence="2" id="KW-1185">Reference proteome</keyword>
<reference evidence="1 2" key="1">
    <citation type="submission" date="2017-11" db="EMBL/GenBank/DDBJ databases">
        <title>Draft Genome Sequence of Lactobacillus curieae NBRC 111893 isolated from Koso, a Japanese sugar-Vegetable Fermented Beverage.</title>
        <authorList>
            <person name="Chiou T.Y."/>
            <person name="Oshima K."/>
            <person name="Suda W."/>
            <person name="Hattori M."/>
            <person name="Takahashi T."/>
        </authorList>
    </citation>
    <scope>NUCLEOTIDE SEQUENCE [LARGE SCALE GENOMIC DNA]</scope>
    <source>
        <strain evidence="1 2">NBRC111893</strain>
    </source>
</reference>